<dbReference type="AlphaFoldDB" id="A0A7X7LYB5"/>
<dbReference type="GO" id="GO:0003825">
    <property type="term" value="F:alpha,alpha-trehalose-phosphate synthase (UDP-forming) activity"/>
    <property type="evidence" value="ECO:0007669"/>
    <property type="project" value="TreeGrafter"/>
</dbReference>
<dbReference type="Pfam" id="PF00982">
    <property type="entry name" value="Glyco_transf_20"/>
    <property type="match status" value="1"/>
</dbReference>
<comment type="similarity">
    <text evidence="1">Belongs to the glycosyltransferase 20 family.</text>
</comment>
<dbReference type="PANTHER" id="PTHR10788">
    <property type="entry name" value="TREHALOSE-6-PHOSPHATE SYNTHASE"/>
    <property type="match status" value="1"/>
</dbReference>
<gene>
    <name evidence="2" type="ORF">GX576_13670</name>
</gene>
<accession>A0A7X7LYB5</accession>
<dbReference type="CDD" id="cd03788">
    <property type="entry name" value="GT20_TPS"/>
    <property type="match status" value="1"/>
</dbReference>
<dbReference type="GO" id="GO:0005992">
    <property type="term" value="P:trehalose biosynthetic process"/>
    <property type="evidence" value="ECO:0007669"/>
    <property type="project" value="InterPro"/>
</dbReference>
<dbReference type="Proteomes" id="UP000536534">
    <property type="component" value="Unassembled WGS sequence"/>
</dbReference>
<organism evidence="2 3">
    <name type="scientific">Thauera phenolivorans</name>
    <dbReference type="NCBI Taxonomy" id="1792543"/>
    <lineage>
        <taxon>Bacteria</taxon>
        <taxon>Pseudomonadati</taxon>
        <taxon>Pseudomonadota</taxon>
        <taxon>Betaproteobacteria</taxon>
        <taxon>Rhodocyclales</taxon>
        <taxon>Zoogloeaceae</taxon>
        <taxon>Thauera</taxon>
    </lineage>
</organism>
<reference evidence="2 3" key="1">
    <citation type="journal article" date="2020" name="Biotechnol. Biofuels">
        <title>New insights from the biogas microbiome by comprehensive genome-resolved metagenomics of nearly 1600 species originating from multiple anaerobic digesters.</title>
        <authorList>
            <person name="Campanaro S."/>
            <person name="Treu L."/>
            <person name="Rodriguez-R L.M."/>
            <person name="Kovalovszki A."/>
            <person name="Ziels R.M."/>
            <person name="Maus I."/>
            <person name="Zhu X."/>
            <person name="Kougias P.G."/>
            <person name="Basile A."/>
            <person name="Luo G."/>
            <person name="Schluter A."/>
            <person name="Konstantinidis K.T."/>
            <person name="Angelidaki I."/>
        </authorList>
    </citation>
    <scope>NUCLEOTIDE SEQUENCE [LARGE SCALE GENOMIC DNA]</scope>
    <source>
        <strain evidence="2">AS06rmzACSIP_256</strain>
    </source>
</reference>
<evidence type="ECO:0000313" key="3">
    <source>
        <dbReference type="Proteomes" id="UP000536534"/>
    </source>
</evidence>
<dbReference type="PANTHER" id="PTHR10788:SF106">
    <property type="entry name" value="BCDNA.GH08860"/>
    <property type="match status" value="1"/>
</dbReference>
<comment type="caution">
    <text evidence="2">The sequence shown here is derived from an EMBL/GenBank/DDBJ whole genome shotgun (WGS) entry which is preliminary data.</text>
</comment>
<evidence type="ECO:0000256" key="1">
    <source>
        <dbReference type="ARBA" id="ARBA00008799"/>
    </source>
</evidence>
<proteinExistence type="inferred from homology"/>
<dbReference type="InterPro" id="IPR001830">
    <property type="entry name" value="Glyco_trans_20"/>
</dbReference>
<name>A0A7X7LYB5_9RHOO</name>
<dbReference type="SUPFAM" id="SSF53756">
    <property type="entry name" value="UDP-Glycosyltransferase/glycogen phosphorylase"/>
    <property type="match status" value="1"/>
</dbReference>
<dbReference type="Gene3D" id="3.40.50.2000">
    <property type="entry name" value="Glycogen Phosphorylase B"/>
    <property type="match status" value="2"/>
</dbReference>
<dbReference type="EMBL" id="JAAYYV010000382">
    <property type="protein sequence ID" value="NLF55419.1"/>
    <property type="molecule type" value="Genomic_DNA"/>
</dbReference>
<evidence type="ECO:0000313" key="2">
    <source>
        <dbReference type="EMBL" id="NLF55419.1"/>
    </source>
</evidence>
<sequence length="479" mass="53721">MSRIVVISNRVSLPDEAGNPAPGGLAVAVEAAMRGYDGVWFGWSGNVAESPDDLVHIQRGHVSYVLTDVRPADFEEYYQGFANGVLWPILHYRLDLADFHEADLDGYRRVNDFFAERVGALLEPDDIIWVHDYHLMLLARALRARGHHNRIGFFLHTPMPPPDLLTALPRHEEVVGALTDFDLVGFQTDNDAGNFARYLSTVMGAATADARRYRIGERVFRIGVFPVGVDPEGLRELAAAGLDSDFARELVASLEGRTPMIGIDRLDYSKGILCRLDGFERFLERYPEWHDRTTFLQIAPPSRSEIAEYANMDAAVSTKVGHINGRFGQVSWVPLRYVNRGYRRDEIAVMLRLARVALVTPLRDGMNLVAKEFVAAQDPDDPGVLVLSRFAGAAAELDAAVLINPHDRDSLADAIDVALGMPLEERRARHRELFAVLEANHIKDWGRHFISALTRPGRSLDQVLGRWRDAERLKRRPPH</sequence>
<protein>
    <submittedName>
        <fullName evidence="2">Trehalose-6-phosphate synthase</fullName>
    </submittedName>
</protein>